<reference evidence="1 2" key="1">
    <citation type="journal article" date="2019" name="Nat. Med.">
        <title>A library of human gut bacterial isolates paired with longitudinal multiomics data enables mechanistic microbiome research.</title>
        <authorList>
            <person name="Poyet M."/>
            <person name="Groussin M."/>
            <person name="Gibbons S.M."/>
            <person name="Avila-Pacheco J."/>
            <person name="Jiang X."/>
            <person name="Kearney S.M."/>
            <person name="Perrotta A.R."/>
            <person name="Berdy B."/>
            <person name="Zhao S."/>
            <person name="Lieberman T.D."/>
            <person name="Swanson P.K."/>
            <person name="Smith M."/>
            <person name="Roesemann S."/>
            <person name="Alexander J.E."/>
            <person name="Rich S.A."/>
            <person name="Livny J."/>
            <person name="Vlamakis H."/>
            <person name="Clish C."/>
            <person name="Bullock K."/>
            <person name="Deik A."/>
            <person name="Scott J."/>
            <person name="Pierce K.A."/>
            <person name="Xavier R.J."/>
            <person name="Alm E.J."/>
        </authorList>
    </citation>
    <scope>NUCLEOTIDE SEQUENCE [LARGE SCALE GENOMIC DNA]</scope>
    <source>
        <strain evidence="1 2">BIOML-A10</strain>
    </source>
</reference>
<dbReference type="Proteomes" id="UP000481598">
    <property type="component" value="Unassembled WGS sequence"/>
</dbReference>
<dbReference type="AlphaFoldDB" id="A0A6L8RLP9"/>
<name>A0A6L8RLP9_9ACTN</name>
<comment type="caution">
    <text evidence="1">The sequence shown here is derived from an EMBL/GenBank/DDBJ whole genome shotgun (WGS) entry which is preliminary data.</text>
</comment>
<sequence length="223" mass="25153">MNMDNKGTTTSYEGVLPSHMPFDIWEVYARLVLQFLDEATYRNLSHRDKPDLWDELHDLGVEVTQAISQETQEADALYAKLRETDDAKLKERLTERIEQVGAEVFDWGLFGPSGKDSFGLVIEAYKEKLGKLNGGGYRPFAHNHLFIRSDVLADTVMLEEALAAFLSLSAYSVSFERVIVTVPGHNYDFDLVSQMYKAISFGSDDQFRIAEQARALVLGAEMS</sequence>
<organism evidence="1 2">
    <name type="scientific">Collinsella aerofaciens</name>
    <dbReference type="NCBI Taxonomy" id="74426"/>
    <lineage>
        <taxon>Bacteria</taxon>
        <taxon>Bacillati</taxon>
        <taxon>Actinomycetota</taxon>
        <taxon>Coriobacteriia</taxon>
        <taxon>Coriobacteriales</taxon>
        <taxon>Coriobacteriaceae</taxon>
        <taxon>Collinsella</taxon>
    </lineage>
</organism>
<evidence type="ECO:0000313" key="2">
    <source>
        <dbReference type="Proteomes" id="UP000481598"/>
    </source>
</evidence>
<protein>
    <submittedName>
        <fullName evidence="1">Uncharacterized protein</fullName>
    </submittedName>
</protein>
<proteinExistence type="predicted"/>
<dbReference type="EMBL" id="WWTB01000025">
    <property type="protein sequence ID" value="MZJ86647.1"/>
    <property type="molecule type" value="Genomic_DNA"/>
</dbReference>
<evidence type="ECO:0000313" key="1">
    <source>
        <dbReference type="EMBL" id="MZJ86647.1"/>
    </source>
</evidence>
<accession>A0A6L8RLP9</accession>
<gene>
    <name evidence="1" type="ORF">GT635_09345</name>
</gene>